<proteinExistence type="predicted"/>
<dbReference type="Pfam" id="PF20150">
    <property type="entry name" value="2EXR"/>
    <property type="match status" value="1"/>
</dbReference>
<dbReference type="Proteomes" id="UP000277212">
    <property type="component" value="Unassembled WGS sequence"/>
</dbReference>
<evidence type="ECO:0000259" key="1">
    <source>
        <dbReference type="Pfam" id="PF20150"/>
    </source>
</evidence>
<dbReference type="PANTHER" id="PTHR35910:SF1">
    <property type="entry name" value="2EXR DOMAIN-CONTAINING PROTEIN"/>
    <property type="match status" value="1"/>
</dbReference>
<dbReference type="PANTHER" id="PTHR35910">
    <property type="entry name" value="2EXR DOMAIN-CONTAINING PROTEIN"/>
    <property type="match status" value="1"/>
</dbReference>
<dbReference type="EMBL" id="NKUJ01000472">
    <property type="protein sequence ID" value="RMJ04737.1"/>
    <property type="molecule type" value="Genomic_DNA"/>
</dbReference>
<gene>
    <name evidence="2" type="ORF">CDV36_014592</name>
</gene>
<dbReference type="InterPro" id="IPR045518">
    <property type="entry name" value="2EXR"/>
</dbReference>
<organism evidence="2 3">
    <name type="scientific">Fusarium kuroshium</name>
    <dbReference type="NCBI Taxonomy" id="2010991"/>
    <lineage>
        <taxon>Eukaryota</taxon>
        <taxon>Fungi</taxon>
        <taxon>Dikarya</taxon>
        <taxon>Ascomycota</taxon>
        <taxon>Pezizomycotina</taxon>
        <taxon>Sordariomycetes</taxon>
        <taxon>Hypocreomycetidae</taxon>
        <taxon>Hypocreales</taxon>
        <taxon>Nectriaceae</taxon>
        <taxon>Fusarium</taxon>
        <taxon>Fusarium solani species complex</taxon>
    </lineage>
</organism>
<comment type="caution">
    <text evidence="2">The sequence shown here is derived from an EMBL/GenBank/DDBJ whole genome shotgun (WGS) entry which is preliminary data.</text>
</comment>
<reference evidence="2 3" key="1">
    <citation type="submission" date="2017-06" db="EMBL/GenBank/DDBJ databases">
        <title>Comparative genomic analysis of Ambrosia Fusariam Clade fungi.</title>
        <authorList>
            <person name="Stajich J.E."/>
            <person name="Carrillo J."/>
            <person name="Kijimoto T."/>
            <person name="Eskalen A."/>
            <person name="O'Donnell K."/>
            <person name="Kasson M."/>
        </authorList>
    </citation>
    <scope>NUCLEOTIDE SEQUENCE [LARGE SCALE GENOMIC DNA]</scope>
    <source>
        <strain evidence="2">UCR3666</strain>
    </source>
</reference>
<dbReference type="OrthoDB" id="3596450at2759"/>
<protein>
    <recommendedName>
        <fullName evidence="1">2EXR domain-containing protein</fullName>
    </recommendedName>
</protein>
<accession>A0A3M2RHE1</accession>
<dbReference type="AlphaFoldDB" id="A0A3M2RHE1"/>
<keyword evidence="3" id="KW-1185">Reference proteome</keyword>
<evidence type="ECO:0000313" key="2">
    <source>
        <dbReference type="EMBL" id="RMJ04737.1"/>
    </source>
</evidence>
<feature type="domain" description="2EXR" evidence="1">
    <location>
        <begin position="5"/>
        <end position="105"/>
    </location>
</feature>
<sequence>MNDTFHRFLYLPWELRNEIWEFVVRPSLPGVHIFQLYDPTHDIVIGKNIEVSFPNGSPDNHHLAVPRSKTSFTGVTQNGDNLSPYLIDRGLWSACKESRLVMERHFSRLKWQNLMDKDWGSFWSMPLEEKIDMPLTGHFIDLDGHTNFFTVFPHRDLFMLRPLDLDTIDWFKLTTIHPLASAINGFDTLKNIALEYDPEWGLDMVNKVTSILSQTALTNIWIVDYSIRRKYAVDVGKLTTRNGKDVAFYLEDRRLVEVEPWMIRSEWKTIENDAQCSERMIFKDSIDFMEHVWNQVADDEDLDWHSWIQAPMRMGLLGCDCL</sequence>
<evidence type="ECO:0000313" key="3">
    <source>
        <dbReference type="Proteomes" id="UP000277212"/>
    </source>
</evidence>
<name>A0A3M2RHE1_9HYPO</name>